<dbReference type="OrthoDB" id="680366at2"/>
<evidence type="ECO:0000313" key="2">
    <source>
        <dbReference type="Proteomes" id="UP000263900"/>
    </source>
</evidence>
<dbReference type="RefSeq" id="WP_119049947.1">
    <property type="nucleotide sequence ID" value="NZ_CP032157.1"/>
</dbReference>
<sequence>MSNHSTAALEPVLTIHKRLNELNSVISFCRDELKIYQRRLEEVVSKNTGKDILAQVEHFQNQFILQGEQLDVLEHKVNLRRNELEKLGKDPAIGALRVPEGGLEDELKATEQNHTETRKQFYRFLANVY</sequence>
<dbReference type="Proteomes" id="UP000263900">
    <property type="component" value="Chromosome"/>
</dbReference>
<accession>A0A3B7MLY6</accession>
<reference evidence="1 2" key="1">
    <citation type="submission" date="2018-09" db="EMBL/GenBank/DDBJ databases">
        <title>Genome sequencing of strain 6GH32-13.</title>
        <authorList>
            <person name="Weon H.-Y."/>
            <person name="Heo J."/>
            <person name="Kwon S.-W."/>
        </authorList>
    </citation>
    <scope>NUCLEOTIDE SEQUENCE [LARGE SCALE GENOMIC DNA]</scope>
    <source>
        <strain evidence="1 2">5GH32-13</strain>
    </source>
</reference>
<dbReference type="KEGG" id="pseg:D3H65_08725"/>
<organism evidence="1 2">
    <name type="scientific">Paraflavitalea soli</name>
    <dbReference type="NCBI Taxonomy" id="2315862"/>
    <lineage>
        <taxon>Bacteria</taxon>
        <taxon>Pseudomonadati</taxon>
        <taxon>Bacteroidota</taxon>
        <taxon>Chitinophagia</taxon>
        <taxon>Chitinophagales</taxon>
        <taxon>Chitinophagaceae</taxon>
        <taxon>Paraflavitalea</taxon>
    </lineage>
</organism>
<dbReference type="AlphaFoldDB" id="A0A3B7MLY6"/>
<keyword evidence="2" id="KW-1185">Reference proteome</keyword>
<dbReference type="EMBL" id="CP032157">
    <property type="protein sequence ID" value="AXY74060.1"/>
    <property type="molecule type" value="Genomic_DNA"/>
</dbReference>
<evidence type="ECO:0000313" key="1">
    <source>
        <dbReference type="EMBL" id="AXY74060.1"/>
    </source>
</evidence>
<protein>
    <submittedName>
        <fullName evidence="1">Uncharacterized protein</fullName>
    </submittedName>
</protein>
<proteinExistence type="predicted"/>
<gene>
    <name evidence="1" type="ORF">D3H65_08725</name>
</gene>
<name>A0A3B7MLY6_9BACT</name>